<organism evidence="1 2">
    <name type="scientific">Apis cerana cerana</name>
    <name type="common">Oriental honeybee</name>
    <dbReference type="NCBI Taxonomy" id="94128"/>
    <lineage>
        <taxon>Eukaryota</taxon>
        <taxon>Metazoa</taxon>
        <taxon>Ecdysozoa</taxon>
        <taxon>Arthropoda</taxon>
        <taxon>Hexapoda</taxon>
        <taxon>Insecta</taxon>
        <taxon>Pterygota</taxon>
        <taxon>Neoptera</taxon>
        <taxon>Endopterygota</taxon>
        <taxon>Hymenoptera</taxon>
        <taxon>Apocrita</taxon>
        <taxon>Aculeata</taxon>
        <taxon>Apoidea</taxon>
        <taxon>Anthophila</taxon>
        <taxon>Apidae</taxon>
        <taxon>Apis</taxon>
    </lineage>
</organism>
<accession>A0A2A3E1H2</accession>
<gene>
    <name evidence="1" type="ORF">APICC_05379</name>
</gene>
<protein>
    <submittedName>
        <fullName evidence="1">Uncharacterized protein</fullName>
    </submittedName>
</protein>
<dbReference type="Proteomes" id="UP000242457">
    <property type="component" value="Unassembled WGS sequence"/>
</dbReference>
<reference evidence="1 2" key="1">
    <citation type="submission" date="2014-07" db="EMBL/GenBank/DDBJ databases">
        <title>Genomic and transcriptomic analysis on Apis cerana provide comprehensive insights into honey bee biology.</title>
        <authorList>
            <person name="Diao Q."/>
            <person name="Sun L."/>
            <person name="Zheng H."/>
            <person name="Zheng H."/>
            <person name="Xu S."/>
            <person name="Wang S."/>
            <person name="Zeng Z."/>
            <person name="Hu F."/>
            <person name="Su S."/>
            <person name="Wu J."/>
        </authorList>
    </citation>
    <scope>NUCLEOTIDE SEQUENCE [LARGE SCALE GENOMIC DNA]</scope>
    <source>
        <tissue evidence="1">Pupae without intestine</tissue>
    </source>
</reference>
<keyword evidence="2" id="KW-1185">Reference proteome</keyword>
<proteinExistence type="predicted"/>
<dbReference type="OrthoDB" id="97058at2759"/>
<evidence type="ECO:0000313" key="2">
    <source>
        <dbReference type="Proteomes" id="UP000242457"/>
    </source>
</evidence>
<sequence>MSAEYNLETSSDAWHMDSDATEHMSNRQLSFNLFLANAALADKGLRQYFDDKKCTFMKNGNIVAIEKRKDQRQANMAVYNSLFSWHKRMTYQNVDQVKKIQEYLF</sequence>
<dbReference type="AlphaFoldDB" id="A0A2A3E1H2"/>
<evidence type="ECO:0000313" key="1">
    <source>
        <dbReference type="EMBL" id="PBC25172.1"/>
    </source>
</evidence>
<dbReference type="EMBL" id="KZ288498">
    <property type="protein sequence ID" value="PBC25172.1"/>
    <property type="molecule type" value="Genomic_DNA"/>
</dbReference>
<name>A0A2A3E1H2_APICC</name>